<name>A0ACC1I9L6_9FUNG</name>
<dbReference type="EMBL" id="JANBPG010001411">
    <property type="protein sequence ID" value="KAJ1890082.1"/>
    <property type="molecule type" value="Genomic_DNA"/>
</dbReference>
<feature type="non-terminal residue" evidence="1">
    <location>
        <position position="622"/>
    </location>
</feature>
<organism evidence="1 2">
    <name type="scientific">Kickxella alabastrina</name>
    <dbReference type="NCBI Taxonomy" id="61397"/>
    <lineage>
        <taxon>Eukaryota</taxon>
        <taxon>Fungi</taxon>
        <taxon>Fungi incertae sedis</taxon>
        <taxon>Zoopagomycota</taxon>
        <taxon>Kickxellomycotina</taxon>
        <taxon>Kickxellomycetes</taxon>
        <taxon>Kickxellales</taxon>
        <taxon>Kickxellaceae</taxon>
        <taxon>Kickxella</taxon>
    </lineage>
</organism>
<proteinExistence type="predicted"/>
<keyword evidence="2" id="KW-1185">Reference proteome</keyword>
<reference evidence="1" key="1">
    <citation type="submission" date="2022-07" db="EMBL/GenBank/DDBJ databases">
        <title>Phylogenomic reconstructions and comparative analyses of Kickxellomycotina fungi.</title>
        <authorList>
            <person name="Reynolds N.K."/>
            <person name="Stajich J.E."/>
            <person name="Barry K."/>
            <person name="Grigoriev I.V."/>
            <person name="Crous P."/>
            <person name="Smith M.E."/>
        </authorList>
    </citation>
    <scope>NUCLEOTIDE SEQUENCE</scope>
    <source>
        <strain evidence="1">Benny 63K</strain>
    </source>
</reference>
<evidence type="ECO:0000313" key="1">
    <source>
        <dbReference type="EMBL" id="KAJ1890082.1"/>
    </source>
</evidence>
<protein>
    <submittedName>
        <fullName evidence="1">Uncharacterized protein</fullName>
    </submittedName>
</protein>
<evidence type="ECO:0000313" key="2">
    <source>
        <dbReference type="Proteomes" id="UP001150581"/>
    </source>
</evidence>
<sequence>MSFTFLTFQTLPSYIIDKIVAYTLALSASLEYDNSHSVGIALRIIDNLSAVSHKWRAAALKKKPSSLEIQSREYSNRLHVLQYPEPPYRNANCTICEPLIVKKIQFSIDYPRIFNGSALDSLKQILGPNAFFPSALQVVLSTRFYTQCEPEHLYDAQYNISEFVGYLKRLVPSSTKLAYQNTGNYVVDGEQISLYLGSLGNQLFEGAKKIAHRPNNNNIPMSFDCSAISGLTHIEYNWLYTSNHFMQVIRISSQTLDTLTINSHWNIDLDDLIYNDDESGAAVTYPMLCSLYLDTANEDQSVADPTSCNFEPFPRLKSLRANTKYVLDYEYLLCDCLGTLEYLKLFADDAYILRLYSNSVFLHREASQLRCLILDCSDDDELEYTHMWTCQFMQWIICTMPSIQILEFSHMFNCSSLRDAICDTNTTFEHIQVLNMPSSPITMFTVISLLRALPHLSEITSFMGGYGDCPQDLVSEHYLAGMRSLYFPLGKNFKSWHIRYSPDSSELYVANRLITLAVICPNFLPRNVSDNMDADGRELIENDGNWMSKAMAEQIMAAPTKEAILSTEQLAVLSAEAPEEAMITVLTPNTAPAMTTATVQPLPLAPEQLPKSSSTTVTTILR</sequence>
<comment type="caution">
    <text evidence="1">The sequence shown here is derived from an EMBL/GenBank/DDBJ whole genome shotgun (WGS) entry which is preliminary data.</text>
</comment>
<accession>A0ACC1I9L6</accession>
<gene>
    <name evidence="1" type="ORF">LPJ66_007681</name>
</gene>
<dbReference type="Proteomes" id="UP001150581">
    <property type="component" value="Unassembled WGS sequence"/>
</dbReference>